<dbReference type="InterPro" id="IPR036388">
    <property type="entry name" value="WH-like_DNA-bd_sf"/>
</dbReference>
<keyword evidence="7" id="KW-1185">Reference proteome</keyword>
<dbReference type="Proteomes" id="UP001597024">
    <property type="component" value="Unassembled WGS sequence"/>
</dbReference>
<dbReference type="PRINTS" id="PR00035">
    <property type="entry name" value="HTHGNTR"/>
</dbReference>
<keyword evidence="3" id="KW-0238">DNA-binding</keyword>
<evidence type="ECO:0000256" key="2">
    <source>
        <dbReference type="ARBA" id="ARBA00023015"/>
    </source>
</evidence>
<feature type="domain" description="HTH gntR-type" evidence="5">
    <location>
        <begin position="21"/>
        <end position="89"/>
    </location>
</feature>
<dbReference type="InterPro" id="IPR036390">
    <property type="entry name" value="WH_DNA-bd_sf"/>
</dbReference>
<dbReference type="PANTHER" id="PTHR46577:SF1">
    <property type="entry name" value="HTH-TYPE TRANSCRIPTIONAL REGULATORY PROTEIN GABR"/>
    <property type="match status" value="1"/>
</dbReference>
<feature type="non-terminal residue" evidence="6">
    <location>
        <position position="95"/>
    </location>
</feature>
<dbReference type="PANTHER" id="PTHR46577">
    <property type="entry name" value="HTH-TYPE TRANSCRIPTIONAL REGULATORY PROTEIN GABR"/>
    <property type="match status" value="1"/>
</dbReference>
<protein>
    <submittedName>
        <fullName evidence="6">GntR family transcriptional regulator</fullName>
    </submittedName>
</protein>
<dbReference type="SUPFAM" id="SSF46785">
    <property type="entry name" value="Winged helix' DNA-binding domain"/>
    <property type="match status" value="1"/>
</dbReference>
<evidence type="ECO:0000313" key="7">
    <source>
        <dbReference type="Proteomes" id="UP001597024"/>
    </source>
</evidence>
<evidence type="ECO:0000259" key="5">
    <source>
        <dbReference type="PROSITE" id="PS50949"/>
    </source>
</evidence>
<name>A0ABW3E7H7_9ACTN</name>
<dbReference type="PROSITE" id="PS50949">
    <property type="entry name" value="HTH_GNTR"/>
    <property type="match status" value="1"/>
</dbReference>
<comment type="caution">
    <text evidence="6">The sequence shown here is derived from an EMBL/GenBank/DDBJ whole genome shotgun (WGS) entry which is preliminary data.</text>
</comment>
<accession>A0ABW3E7H7</accession>
<keyword evidence="2" id="KW-0805">Transcription regulation</keyword>
<keyword evidence="4" id="KW-0804">Transcription</keyword>
<evidence type="ECO:0000313" key="6">
    <source>
        <dbReference type="EMBL" id="MFD0891007.1"/>
    </source>
</evidence>
<dbReference type="SMART" id="SM00345">
    <property type="entry name" value="HTH_GNTR"/>
    <property type="match status" value="1"/>
</dbReference>
<reference evidence="7" key="1">
    <citation type="journal article" date="2019" name="Int. J. Syst. Evol. Microbiol.">
        <title>The Global Catalogue of Microorganisms (GCM) 10K type strain sequencing project: providing services to taxonomists for standard genome sequencing and annotation.</title>
        <authorList>
            <consortium name="The Broad Institute Genomics Platform"/>
            <consortium name="The Broad Institute Genome Sequencing Center for Infectious Disease"/>
            <person name="Wu L."/>
            <person name="Ma J."/>
        </authorList>
    </citation>
    <scope>NUCLEOTIDE SEQUENCE [LARGE SCALE GENOMIC DNA]</scope>
    <source>
        <strain evidence="7">CCUG 62974</strain>
    </source>
</reference>
<dbReference type="CDD" id="cd07377">
    <property type="entry name" value="WHTH_GntR"/>
    <property type="match status" value="1"/>
</dbReference>
<organism evidence="6 7">
    <name type="scientific">Streptosporangium algeriense</name>
    <dbReference type="NCBI Taxonomy" id="1682748"/>
    <lineage>
        <taxon>Bacteria</taxon>
        <taxon>Bacillati</taxon>
        <taxon>Actinomycetota</taxon>
        <taxon>Actinomycetes</taxon>
        <taxon>Streptosporangiales</taxon>
        <taxon>Streptosporangiaceae</taxon>
        <taxon>Streptosporangium</taxon>
    </lineage>
</organism>
<sequence>MDRYLSGVQLARLLAIDPGAKPYYRTLAATVRSLILDGRLPVRVRVPAERHLAEALGVSRTTVTSAYDRLREQGYLESRQGAGSWTALPDAGSLG</sequence>
<proteinExistence type="predicted"/>
<dbReference type="Gene3D" id="1.10.10.10">
    <property type="entry name" value="Winged helix-like DNA-binding domain superfamily/Winged helix DNA-binding domain"/>
    <property type="match status" value="1"/>
</dbReference>
<dbReference type="Pfam" id="PF00392">
    <property type="entry name" value="GntR"/>
    <property type="match status" value="1"/>
</dbReference>
<gene>
    <name evidence="6" type="ORF">ACFQ08_41215</name>
</gene>
<evidence type="ECO:0000256" key="1">
    <source>
        <dbReference type="ARBA" id="ARBA00022898"/>
    </source>
</evidence>
<keyword evidence="1" id="KW-0663">Pyridoxal phosphate</keyword>
<evidence type="ECO:0000256" key="4">
    <source>
        <dbReference type="ARBA" id="ARBA00023163"/>
    </source>
</evidence>
<dbReference type="InterPro" id="IPR051446">
    <property type="entry name" value="HTH_trans_reg/aminotransferase"/>
</dbReference>
<dbReference type="EMBL" id="JBHTHX010002847">
    <property type="protein sequence ID" value="MFD0891007.1"/>
    <property type="molecule type" value="Genomic_DNA"/>
</dbReference>
<evidence type="ECO:0000256" key="3">
    <source>
        <dbReference type="ARBA" id="ARBA00023125"/>
    </source>
</evidence>
<dbReference type="InterPro" id="IPR000524">
    <property type="entry name" value="Tscrpt_reg_HTH_GntR"/>
</dbReference>